<keyword evidence="3 11" id="KW-0328">Glycosyltransferase</keyword>
<evidence type="ECO:0000256" key="2">
    <source>
        <dbReference type="ARBA" id="ARBA00008661"/>
    </source>
</evidence>
<keyword evidence="4 12" id="KW-0808">Transferase</keyword>
<reference evidence="12 13" key="1">
    <citation type="journal article" date="2017" name="PLoS Biol.">
        <title>The sea cucumber genome provides insights into morphological evolution and visceral regeneration.</title>
        <authorList>
            <person name="Zhang X."/>
            <person name="Sun L."/>
            <person name="Yuan J."/>
            <person name="Sun Y."/>
            <person name="Gao Y."/>
            <person name="Zhang L."/>
            <person name="Li S."/>
            <person name="Dai H."/>
            <person name="Hamel J.F."/>
            <person name="Liu C."/>
            <person name="Yu Y."/>
            <person name="Liu S."/>
            <person name="Lin W."/>
            <person name="Guo K."/>
            <person name="Jin S."/>
            <person name="Xu P."/>
            <person name="Storey K.B."/>
            <person name="Huan P."/>
            <person name="Zhang T."/>
            <person name="Zhou Y."/>
            <person name="Zhang J."/>
            <person name="Lin C."/>
            <person name="Li X."/>
            <person name="Xing L."/>
            <person name="Huo D."/>
            <person name="Sun M."/>
            <person name="Wang L."/>
            <person name="Mercier A."/>
            <person name="Li F."/>
            <person name="Yang H."/>
            <person name="Xiang J."/>
        </authorList>
    </citation>
    <scope>NUCLEOTIDE SEQUENCE [LARGE SCALE GENOMIC DNA]</scope>
    <source>
        <strain evidence="12">Shaxun</strain>
        <tissue evidence="12">Muscle</tissue>
    </source>
</reference>
<keyword evidence="9 11" id="KW-0472">Membrane</keyword>
<keyword evidence="8 11" id="KW-0333">Golgi apparatus</keyword>
<comment type="subcellular location">
    <subcellularLocation>
        <location evidence="1 11">Golgi apparatus membrane</location>
        <topology evidence="1 11">Single-pass type II membrane protein</topology>
    </subcellularLocation>
</comment>
<keyword evidence="7 11" id="KW-1133">Transmembrane helix</keyword>
<dbReference type="InterPro" id="IPR002659">
    <property type="entry name" value="Glyco_trans_31"/>
</dbReference>
<evidence type="ECO:0000256" key="6">
    <source>
        <dbReference type="ARBA" id="ARBA00022968"/>
    </source>
</evidence>
<dbReference type="EMBL" id="MRZV01000175">
    <property type="protein sequence ID" value="PIK56473.1"/>
    <property type="molecule type" value="Genomic_DNA"/>
</dbReference>
<dbReference type="Proteomes" id="UP000230750">
    <property type="component" value="Unassembled WGS sequence"/>
</dbReference>
<comment type="caution">
    <text evidence="12">The sequence shown here is derived from an EMBL/GenBank/DDBJ whole genome shotgun (WGS) entry which is preliminary data.</text>
</comment>
<evidence type="ECO:0000256" key="10">
    <source>
        <dbReference type="ARBA" id="ARBA00023180"/>
    </source>
</evidence>
<evidence type="ECO:0000256" key="8">
    <source>
        <dbReference type="ARBA" id="ARBA00023034"/>
    </source>
</evidence>
<dbReference type="Gene3D" id="3.90.550.50">
    <property type="match status" value="1"/>
</dbReference>
<gene>
    <name evidence="12" type="ORF">BSL78_06636</name>
</gene>
<evidence type="ECO:0000256" key="1">
    <source>
        <dbReference type="ARBA" id="ARBA00004323"/>
    </source>
</evidence>
<keyword evidence="6 11" id="KW-0735">Signal-anchor</keyword>
<name>A0A2G8L881_STIJA</name>
<evidence type="ECO:0000313" key="12">
    <source>
        <dbReference type="EMBL" id="PIK56473.1"/>
    </source>
</evidence>
<protein>
    <recommendedName>
        <fullName evidence="11">Hexosyltransferase</fullName>
        <ecNumber evidence="11">2.4.1.-</ecNumber>
    </recommendedName>
</protein>
<dbReference type="EC" id="2.4.1.-" evidence="11"/>
<evidence type="ECO:0000256" key="4">
    <source>
        <dbReference type="ARBA" id="ARBA00022679"/>
    </source>
</evidence>
<feature type="transmembrane region" description="Helical" evidence="11">
    <location>
        <begin position="21"/>
        <end position="37"/>
    </location>
</feature>
<evidence type="ECO:0000256" key="5">
    <source>
        <dbReference type="ARBA" id="ARBA00022692"/>
    </source>
</evidence>
<organism evidence="12 13">
    <name type="scientific">Stichopus japonicus</name>
    <name type="common">Sea cucumber</name>
    <dbReference type="NCBI Taxonomy" id="307972"/>
    <lineage>
        <taxon>Eukaryota</taxon>
        <taxon>Metazoa</taxon>
        <taxon>Echinodermata</taxon>
        <taxon>Eleutherozoa</taxon>
        <taxon>Echinozoa</taxon>
        <taxon>Holothuroidea</taxon>
        <taxon>Aspidochirotacea</taxon>
        <taxon>Aspidochirotida</taxon>
        <taxon>Stichopodidae</taxon>
        <taxon>Apostichopus</taxon>
    </lineage>
</organism>
<evidence type="ECO:0000256" key="11">
    <source>
        <dbReference type="RuleBase" id="RU363063"/>
    </source>
</evidence>
<keyword evidence="10" id="KW-0325">Glycoprotein</keyword>
<evidence type="ECO:0000256" key="7">
    <source>
        <dbReference type="ARBA" id="ARBA00022989"/>
    </source>
</evidence>
<keyword evidence="13" id="KW-1185">Reference proteome</keyword>
<dbReference type="STRING" id="307972.A0A2G8L881"/>
<dbReference type="PANTHER" id="PTHR11214">
    <property type="entry name" value="BETA-1,3-N-ACETYLGLUCOSAMINYLTRANSFERASE"/>
    <property type="match status" value="1"/>
</dbReference>
<evidence type="ECO:0000256" key="9">
    <source>
        <dbReference type="ARBA" id="ARBA00023136"/>
    </source>
</evidence>
<dbReference type="AlphaFoldDB" id="A0A2G8L881"/>
<evidence type="ECO:0000313" key="13">
    <source>
        <dbReference type="Proteomes" id="UP000230750"/>
    </source>
</evidence>
<proteinExistence type="inferred from homology"/>
<keyword evidence="5 11" id="KW-0812">Transmembrane</keyword>
<accession>A0A2G8L881</accession>
<sequence length="353" mass="41489">MIHRRCTAVHRNTVRSKVIKWFVVACIAGVTILYLFLTGPGIRMVHFAASYSDNARLHTVNRFTEAKFVYAINPHHYNLVIAEENKCEQKDAYVFLLVLIHSKPSHIDLRKKQRMTSLRETNVRGKRIIVVYLVGNTTNKNLNDRIFNESHVYRDIIMEDFLDTYYNLTNKFMMGMKWASLYCPQAKYVLKGDDDVYFNLHNIVQMLSSAPSVNFISGYVHNYAKPYRNEGSKWYIPESVYPYKYYPPFCVGYAYVMSGDLPRKLFQVAQHIPFFPLDDVFMGFCARKLNVLPVYKVGFRRPGWGRLSFCNLNLSYAIHFSDYQQIPKMWSEQQSNLDDKTCSRFIYYLRSLF</sequence>
<dbReference type="GO" id="GO:0000139">
    <property type="term" value="C:Golgi membrane"/>
    <property type="evidence" value="ECO:0007669"/>
    <property type="project" value="UniProtKB-SubCell"/>
</dbReference>
<dbReference type="PANTHER" id="PTHR11214:SF314">
    <property type="entry name" value="HEXOSYLTRANSFERASE"/>
    <property type="match status" value="1"/>
</dbReference>
<evidence type="ECO:0000256" key="3">
    <source>
        <dbReference type="ARBA" id="ARBA00022676"/>
    </source>
</evidence>
<dbReference type="GO" id="GO:0006493">
    <property type="term" value="P:protein O-linked glycosylation"/>
    <property type="evidence" value="ECO:0007669"/>
    <property type="project" value="TreeGrafter"/>
</dbReference>
<dbReference type="GO" id="GO:0016758">
    <property type="term" value="F:hexosyltransferase activity"/>
    <property type="evidence" value="ECO:0007669"/>
    <property type="project" value="InterPro"/>
</dbReference>
<dbReference type="Pfam" id="PF01762">
    <property type="entry name" value="Galactosyl_T"/>
    <property type="match status" value="1"/>
</dbReference>
<comment type="similarity">
    <text evidence="2 11">Belongs to the glycosyltransferase 31 family.</text>
</comment>
<dbReference type="FunFam" id="3.90.550.50:FF:000001">
    <property type="entry name" value="Hexosyltransferase"/>
    <property type="match status" value="1"/>
</dbReference>
<dbReference type="OrthoDB" id="115198at2759"/>